<evidence type="ECO:0000313" key="4">
    <source>
        <dbReference type="Proteomes" id="UP000732298"/>
    </source>
</evidence>
<accession>A0A8T3YIA8</accession>
<keyword evidence="2" id="KW-0472">Membrane</keyword>
<dbReference type="Proteomes" id="UP000732298">
    <property type="component" value="Unassembled WGS sequence"/>
</dbReference>
<reference evidence="3" key="1">
    <citation type="submission" date="2020-07" db="EMBL/GenBank/DDBJ databases">
        <title>Huge and variable diversity of episymbiotic CPR bacteria and DPANN archaea in groundwater ecosystems.</title>
        <authorList>
            <person name="He C.Y."/>
            <person name="Keren R."/>
            <person name="Whittaker M."/>
            <person name="Farag I.F."/>
            <person name="Doudna J."/>
            <person name="Cate J.H.D."/>
            <person name="Banfield J.F."/>
        </authorList>
    </citation>
    <scope>NUCLEOTIDE SEQUENCE</scope>
    <source>
        <strain evidence="3">NC_groundwater_1296_Ag_S-0.2um_52_80</strain>
    </source>
</reference>
<name>A0A8T3YIA8_9ARCH</name>
<dbReference type="AlphaFoldDB" id="A0A8T3YIA8"/>
<evidence type="ECO:0000256" key="2">
    <source>
        <dbReference type="SAM" id="Phobius"/>
    </source>
</evidence>
<keyword evidence="2" id="KW-1133">Transmembrane helix</keyword>
<feature type="region of interest" description="Disordered" evidence="1">
    <location>
        <begin position="1"/>
        <end position="25"/>
    </location>
</feature>
<sequence length="52" mass="5290">MNCCGGGEHNHGGDGQNGNNNGHDNSGPSWLPMAALLLIGVLVAGLLFAFIK</sequence>
<evidence type="ECO:0000313" key="3">
    <source>
        <dbReference type="EMBL" id="MBI4210274.1"/>
    </source>
</evidence>
<feature type="transmembrane region" description="Helical" evidence="2">
    <location>
        <begin position="30"/>
        <end position="51"/>
    </location>
</feature>
<dbReference type="EMBL" id="JACQPB010000025">
    <property type="protein sequence ID" value="MBI4210274.1"/>
    <property type="molecule type" value="Genomic_DNA"/>
</dbReference>
<evidence type="ECO:0000256" key="1">
    <source>
        <dbReference type="SAM" id="MobiDB-lite"/>
    </source>
</evidence>
<gene>
    <name evidence="3" type="ORF">HY544_02085</name>
</gene>
<comment type="caution">
    <text evidence="3">The sequence shown here is derived from an EMBL/GenBank/DDBJ whole genome shotgun (WGS) entry which is preliminary data.</text>
</comment>
<protein>
    <submittedName>
        <fullName evidence="3">Uncharacterized protein</fullName>
    </submittedName>
</protein>
<organism evidence="3 4">
    <name type="scientific">Candidatus Iainarchaeum sp</name>
    <dbReference type="NCBI Taxonomy" id="3101447"/>
    <lineage>
        <taxon>Archaea</taxon>
        <taxon>Candidatus Iainarchaeota</taxon>
        <taxon>Candidatus Iainarchaeia</taxon>
        <taxon>Candidatus Iainarchaeales</taxon>
        <taxon>Candidatus Iainarchaeaceae</taxon>
        <taxon>Candidatus Iainarchaeum</taxon>
    </lineage>
</organism>
<keyword evidence="2" id="KW-0812">Transmembrane</keyword>
<proteinExistence type="predicted"/>